<organism evidence="3 4">
    <name type="scientific">Mobilicoccus caccae</name>
    <dbReference type="NCBI Taxonomy" id="1859295"/>
    <lineage>
        <taxon>Bacteria</taxon>
        <taxon>Bacillati</taxon>
        <taxon>Actinomycetota</taxon>
        <taxon>Actinomycetes</taxon>
        <taxon>Micrococcales</taxon>
        <taxon>Dermatophilaceae</taxon>
        <taxon>Mobilicoccus</taxon>
    </lineage>
</organism>
<gene>
    <name evidence="3" type="ORF">GCM10025883_13720</name>
</gene>
<feature type="transmembrane region" description="Helical" evidence="2">
    <location>
        <begin position="47"/>
        <end position="67"/>
    </location>
</feature>
<comment type="caution">
    <text evidence="3">The sequence shown here is derived from an EMBL/GenBank/DDBJ whole genome shotgun (WGS) entry which is preliminary data.</text>
</comment>
<dbReference type="Proteomes" id="UP001157126">
    <property type="component" value="Unassembled WGS sequence"/>
</dbReference>
<sequence>MHRRAGHSPGDTRKVDMDQLITQSGSRNDDLVDSTPSRRGLGIRGKILAVGAVGLIGALLIGLWSGFAMSTAKDRFV</sequence>
<protein>
    <submittedName>
        <fullName evidence="3">Uncharacterized protein</fullName>
    </submittedName>
</protein>
<accession>A0ABQ6IN12</accession>
<name>A0ABQ6IN12_9MICO</name>
<keyword evidence="2" id="KW-1133">Transmembrane helix</keyword>
<keyword evidence="2" id="KW-0472">Membrane</keyword>
<dbReference type="EMBL" id="BSUO01000001">
    <property type="protein sequence ID" value="GMA39327.1"/>
    <property type="molecule type" value="Genomic_DNA"/>
</dbReference>
<evidence type="ECO:0000313" key="4">
    <source>
        <dbReference type="Proteomes" id="UP001157126"/>
    </source>
</evidence>
<evidence type="ECO:0000313" key="3">
    <source>
        <dbReference type="EMBL" id="GMA39327.1"/>
    </source>
</evidence>
<reference evidence="4" key="1">
    <citation type="journal article" date="2019" name="Int. J. Syst. Evol. Microbiol.">
        <title>The Global Catalogue of Microorganisms (GCM) 10K type strain sequencing project: providing services to taxonomists for standard genome sequencing and annotation.</title>
        <authorList>
            <consortium name="The Broad Institute Genomics Platform"/>
            <consortium name="The Broad Institute Genome Sequencing Center for Infectious Disease"/>
            <person name="Wu L."/>
            <person name="Ma J."/>
        </authorList>
    </citation>
    <scope>NUCLEOTIDE SEQUENCE [LARGE SCALE GENOMIC DNA]</scope>
    <source>
        <strain evidence="4">NBRC 113072</strain>
    </source>
</reference>
<keyword evidence="2" id="KW-0812">Transmembrane</keyword>
<proteinExistence type="predicted"/>
<keyword evidence="4" id="KW-1185">Reference proteome</keyword>
<evidence type="ECO:0000256" key="2">
    <source>
        <dbReference type="SAM" id="Phobius"/>
    </source>
</evidence>
<evidence type="ECO:0000256" key="1">
    <source>
        <dbReference type="SAM" id="MobiDB-lite"/>
    </source>
</evidence>
<feature type="region of interest" description="Disordered" evidence="1">
    <location>
        <begin position="1"/>
        <end position="39"/>
    </location>
</feature>